<feature type="transmembrane region" description="Helical" evidence="1">
    <location>
        <begin position="40"/>
        <end position="60"/>
    </location>
</feature>
<keyword evidence="1" id="KW-0472">Membrane</keyword>
<reference evidence="2" key="2">
    <citation type="submission" date="2020-09" db="EMBL/GenBank/DDBJ databases">
        <authorList>
            <person name="Sun Q."/>
            <person name="Zhou Y."/>
        </authorList>
    </citation>
    <scope>NUCLEOTIDE SEQUENCE</scope>
    <source>
        <strain evidence="2">CGMCC 1.15367</strain>
    </source>
</reference>
<dbReference type="Proteomes" id="UP000644699">
    <property type="component" value="Unassembled WGS sequence"/>
</dbReference>
<organism evidence="2 3">
    <name type="scientific">Aureimonas endophytica</name>
    <dbReference type="NCBI Taxonomy" id="2027858"/>
    <lineage>
        <taxon>Bacteria</taxon>
        <taxon>Pseudomonadati</taxon>
        <taxon>Pseudomonadota</taxon>
        <taxon>Alphaproteobacteria</taxon>
        <taxon>Hyphomicrobiales</taxon>
        <taxon>Aurantimonadaceae</taxon>
        <taxon>Aureimonas</taxon>
    </lineage>
</organism>
<protein>
    <submittedName>
        <fullName evidence="2">Uncharacterized protein</fullName>
    </submittedName>
</protein>
<evidence type="ECO:0000313" key="2">
    <source>
        <dbReference type="EMBL" id="GGE16515.1"/>
    </source>
</evidence>
<keyword evidence="3" id="KW-1185">Reference proteome</keyword>
<sequence length="61" mass="6616">MSKPDGWEDPEGLEMKELAQIEDRKAAARGASRSTVGSGLTWLLIAGSLLAVCVVLWMTLR</sequence>
<evidence type="ECO:0000313" key="3">
    <source>
        <dbReference type="Proteomes" id="UP000644699"/>
    </source>
</evidence>
<name>A0A917E9L4_9HYPH</name>
<comment type="caution">
    <text evidence="2">The sequence shown here is derived from an EMBL/GenBank/DDBJ whole genome shotgun (WGS) entry which is preliminary data.</text>
</comment>
<dbReference type="AlphaFoldDB" id="A0A917E9L4"/>
<evidence type="ECO:0000256" key="1">
    <source>
        <dbReference type="SAM" id="Phobius"/>
    </source>
</evidence>
<accession>A0A917E9L4</accession>
<dbReference type="EMBL" id="BMIQ01000007">
    <property type="protein sequence ID" value="GGE16515.1"/>
    <property type="molecule type" value="Genomic_DNA"/>
</dbReference>
<gene>
    <name evidence="2" type="ORF">GCM10011390_39470</name>
</gene>
<reference evidence="2" key="1">
    <citation type="journal article" date="2014" name="Int. J. Syst. Evol. Microbiol.">
        <title>Complete genome sequence of Corynebacterium casei LMG S-19264T (=DSM 44701T), isolated from a smear-ripened cheese.</title>
        <authorList>
            <consortium name="US DOE Joint Genome Institute (JGI-PGF)"/>
            <person name="Walter F."/>
            <person name="Albersmeier A."/>
            <person name="Kalinowski J."/>
            <person name="Ruckert C."/>
        </authorList>
    </citation>
    <scope>NUCLEOTIDE SEQUENCE</scope>
    <source>
        <strain evidence="2">CGMCC 1.15367</strain>
    </source>
</reference>
<keyword evidence="1" id="KW-1133">Transmembrane helix</keyword>
<proteinExistence type="predicted"/>
<keyword evidence="1" id="KW-0812">Transmembrane</keyword>